<keyword evidence="3" id="KW-1185">Reference proteome</keyword>
<feature type="transmembrane region" description="Helical" evidence="1">
    <location>
        <begin position="86"/>
        <end position="103"/>
    </location>
</feature>
<dbReference type="EMBL" id="FOFD01000005">
    <property type="protein sequence ID" value="SER41011.1"/>
    <property type="molecule type" value="Genomic_DNA"/>
</dbReference>
<organism evidence="2 3">
    <name type="scientific">Natrinema salaciae</name>
    <dbReference type="NCBI Taxonomy" id="1186196"/>
    <lineage>
        <taxon>Archaea</taxon>
        <taxon>Methanobacteriati</taxon>
        <taxon>Methanobacteriota</taxon>
        <taxon>Stenosarchaea group</taxon>
        <taxon>Halobacteria</taxon>
        <taxon>Halobacteriales</taxon>
        <taxon>Natrialbaceae</taxon>
        <taxon>Natrinema</taxon>
    </lineage>
</organism>
<sequence>MMGSVRLDPLVVAVIIGMSVATYVTKAGGLWLLGRINVSDRTEAGLEVLPGAIIISILGPELTSAGPAEWSAAAVVLLVMWRTENVLVALVCGVAAVLLFRTIS</sequence>
<dbReference type="Pfam" id="PF05437">
    <property type="entry name" value="AzlD"/>
    <property type="match status" value="1"/>
</dbReference>
<protein>
    <submittedName>
        <fullName evidence="2">Uncharacterized membrane protein</fullName>
    </submittedName>
</protein>
<keyword evidence="1" id="KW-1133">Transmembrane helix</keyword>
<dbReference type="STRING" id="1186196.SAMN04489841_3793"/>
<dbReference type="AlphaFoldDB" id="A0A1H9NYS2"/>
<keyword evidence="1" id="KW-0472">Membrane</keyword>
<proteinExistence type="predicted"/>
<feature type="transmembrane region" description="Helical" evidence="1">
    <location>
        <begin position="45"/>
        <end position="66"/>
    </location>
</feature>
<evidence type="ECO:0000313" key="2">
    <source>
        <dbReference type="EMBL" id="SER41011.1"/>
    </source>
</evidence>
<keyword evidence="1" id="KW-0812">Transmembrane</keyword>
<feature type="transmembrane region" description="Helical" evidence="1">
    <location>
        <begin position="12"/>
        <end position="33"/>
    </location>
</feature>
<dbReference type="InterPro" id="IPR008407">
    <property type="entry name" value="Brnchd-chn_aa_trnsp_AzlD"/>
</dbReference>
<dbReference type="Proteomes" id="UP000199114">
    <property type="component" value="Unassembled WGS sequence"/>
</dbReference>
<gene>
    <name evidence="2" type="ORF">SAMN04489841_3793</name>
</gene>
<name>A0A1H9NYS2_9EURY</name>
<evidence type="ECO:0000256" key="1">
    <source>
        <dbReference type="SAM" id="Phobius"/>
    </source>
</evidence>
<reference evidence="3" key="1">
    <citation type="submission" date="2016-10" db="EMBL/GenBank/DDBJ databases">
        <authorList>
            <person name="Varghese N."/>
            <person name="Submissions S."/>
        </authorList>
    </citation>
    <scope>NUCLEOTIDE SEQUENCE [LARGE SCALE GENOMIC DNA]</scope>
    <source>
        <strain evidence="3">DSM 25055</strain>
    </source>
</reference>
<evidence type="ECO:0000313" key="3">
    <source>
        <dbReference type="Proteomes" id="UP000199114"/>
    </source>
</evidence>
<accession>A0A1H9NYS2</accession>